<accession>A0ABP7AUW1</accession>
<evidence type="ECO:0000313" key="1">
    <source>
        <dbReference type="EMBL" id="GAA3640171.1"/>
    </source>
</evidence>
<evidence type="ECO:0000313" key="2">
    <source>
        <dbReference type="Proteomes" id="UP001501074"/>
    </source>
</evidence>
<reference evidence="2" key="1">
    <citation type="journal article" date="2019" name="Int. J. Syst. Evol. Microbiol.">
        <title>The Global Catalogue of Microorganisms (GCM) 10K type strain sequencing project: providing services to taxonomists for standard genome sequencing and annotation.</title>
        <authorList>
            <consortium name="The Broad Institute Genomics Platform"/>
            <consortium name="The Broad Institute Genome Sequencing Center for Infectious Disease"/>
            <person name="Wu L."/>
            <person name="Ma J."/>
        </authorList>
    </citation>
    <scope>NUCLEOTIDE SEQUENCE [LARGE SCALE GENOMIC DNA]</scope>
    <source>
        <strain evidence="2">JCM 16902</strain>
    </source>
</reference>
<dbReference type="EMBL" id="BAAAZO010000014">
    <property type="protein sequence ID" value="GAA3640171.1"/>
    <property type="molecule type" value="Genomic_DNA"/>
</dbReference>
<dbReference type="RefSeq" id="WP_231485597.1">
    <property type="nucleotide sequence ID" value="NZ_BAAAZO010000014.1"/>
</dbReference>
<dbReference type="Proteomes" id="UP001501074">
    <property type="component" value="Unassembled WGS sequence"/>
</dbReference>
<comment type="caution">
    <text evidence="1">The sequence shown here is derived from an EMBL/GenBank/DDBJ whole genome shotgun (WGS) entry which is preliminary data.</text>
</comment>
<sequence length="107" mass="11870">MREIFHGDGLWTRSSVVDEEAVDHEREIGMVRATGDTILVRVAQRVDYDLLADPVVRQVGAPRITVGNLFDVNAEQARELAEYLLLASGFVIRLGRLSLGPRLVARA</sequence>
<name>A0ABP7AUW1_9ACTN</name>
<protein>
    <submittedName>
        <fullName evidence="1">Uncharacterized protein</fullName>
    </submittedName>
</protein>
<proteinExistence type="predicted"/>
<keyword evidence="2" id="KW-1185">Reference proteome</keyword>
<gene>
    <name evidence="1" type="ORF">GCM10022223_69220</name>
</gene>
<organism evidence="1 2">
    <name type="scientific">Kineosporia mesophila</name>
    <dbReference type="NCBI Taxonomy" id="566012"/>
    <lineage>
        <taxon>Bacteria</taxon>
        <taxon>Bacillati</taxon>
        <taxon>Actinomycetota</taxon>
        <taxon>Actinomycetes</taxon>
        <taxon>Kineosporiales</taxon>
        <taxon>Kineosporiaceae</taxon>
        <taxon>Kineosporia</taxon>
    </lineage>
</organism>